<gene>
    <name evidence="1" type="primary">Phb3.2.42</name>
</gene>
<name>Q9UVM8_COPCI</name>
<dbReference type="AlphaFoldDB" id="Q9UVM8"/>
<reference evidence="1" key="1">
    <citation type="journal article" date="2000" name="Genetics">
        <title>Three subfamilies of pheromone and receptor genes generate multiple B mating specificities in the mushroom Coprinus cinereus.</title>
        <authorList>
            <person name="Halsall J.R."/>
            <person name="Milner M.J."/>
            <person name="Casselton L.A."/>
        </authorList>
    </citation>
    <scope>NUCLEOTIDE SEQUENCE</scope>
    <source>
        <strain evidence="1">JV6</strain>
    </source>
</reference>
<protein>
    <submittedName>
        <fullName evidence="1">Phb3.2.42</fullName>
    </submittedName>
</protein>
<dbReference type="GO" id="GO:0016020">
    <property type="term" value="C:membrane"/>
    <property type="evidence" value="ECO:0007669"/>
    <property type="project" value="InterPro"/>
</dbReference>
<proteinExistence type="predicted"/>
<dbReference type="InterPro" id="IPR012597">
    <property type="entry name" value="Pheromone"/>
</dbReference>
<accession>Q9UVM8</accession>
<sequence length="75" mass="8325">MSDAFTTLDTVDLFIEENEQEVVEVPSCPPPRRPSFSSADAESIFLTVEEVNDLPVDYERRTQGGGGLTWFCVIA</sequence>
<evidence type="ECO:0000313" key="1">
    <source>
        <dbReference type="EMBL" id="AAF01424.1"/>
    </source>
</evidence>
<dbReference type="GO" id="GO:0000772">
    <property type="term" value="F:mating pheromone activity"/>
    <property type="evidence" value="ECO:0007669"/>
    <property type="project" value="InterPro"/>
</dbReference>
<dbReference type="EMBL" id="AF186389">
    <property type="protein sequence ID" value="AAF01424.1"/>
    <property type="molecule type" value="Genomic_DNA"/>
</dbReference>
<dbReference type="Pfam" id="PF08015">
    <property type="entry name" value="Pheromone"/>
    <property type="match status" value="1"/>
</dbReference>
<organism evidence="1">
    <name type="scientific">Coprinopsis cinerea</name>
    <name type="common">Inky cap fungus</name>
    <name type="synonym">Hormographiella aspergillata</name>
    <dbReference type="NCBI Taxonomy" id="5346"/>
    <lineage>
        <taxon>Eukaryota</taxon>
        <taxon>Fungi</taxon>
        <taxon>Dikarya</taxon>
        <taxon>Basidiomycota</taxon>
        <taxon>Agaricomycotina</taxon>
        <taxon>Agaricomycetes</taxon>
        <taxon>Agaricomycetidae</taxon>
        <taxon>Agaricales</taxon>
        <taxon>Agaricineae</taxon>
        <taxon>Psathyrellaceae</taxon>
        <taxon>Coprinopsis</taxon>
    </lineage>
</organism>